<dbReference type="PROSITE" id="PS00653">
    <property type="entry name" value="GLYCOSYL_HYDROL_F1_2"/>
    <property type="match status" value="1"/>
</dbReference>
<evidence type="ECO:0000313" key="8">
    <source>
        <dbReference type="EMBL" id="CAD7245235.1"/>
    </source>
</evidence>
<dbReference type="InterPro" id="IPR017853">
    <property type="entry name" value="GH"/>
</dbReference>
<dbReference type="Proteomes" id="UP000677054">
    <property type="component" value="Unassembled WGS sequence"/>
</dbReference>
<name>A0A7R8XDI9_9CRUS</name>
<sequence length="518" mass="59864">MRTIMPRKFRGRLCPVWYCVLFFIVWIFFSWVFFYTGEGATGDDNLESWFVDKEFPEGFHWGVATAAYQIEGAWNKDGKKESIWDEFAHRRPSPIKDGSTGDDACMSYDFYKSDVKILQQLGVRVYRFSISWSRVLPDGTTNSVNEQGVLYYRNLIEQLLSNGIEPMVTLYHWDLPLALQKKGGWLSKDSAKWFEDYSRFCFDTFGPKVKLWVTLNEPWVVSVIGFEKGDHAPGVKDPGVSPYIVAHHLLLAHAKAYRIYQQHYRKLQKGLVGIALNTDNFKAASGSKRDVVDRAFQFHLGWFAHPIFSKEGNYPGIMMDRIAMNSAMQGYNYSRLPSFNLDEIQFIKGSADFLGLNSYGTTLVSDDPDTVKRGPSYTNDSKVIKQANPYWETTPMGWQFYPDALKEILAWIRDEYNNPPVYVTETGFPDDKTMLEDRARINFLEESIRNVWEAIQYGSAVRGFIVWSLMDNFEWAMGYSVRFGLYEVDFNDPKRTRTPRMSAYFYQNVTQKNALSGV</sequence>
<evidence type="ECO:0000256" key="4">
    <source>
        <dbReference type="ARBA" id="ARBA00023180"/>
    </source>
</evidence>
<gene>
    <name evidence="8" type="ORF">DSTB1V02_LOCUS5109</name>
</gene>
<dbReference type="PANTHER" id="PTHR10353">
    <property type="entry name" value="GLYCOSYL HYDROLASE"/>
    <property type="match status" value="1"/>
</dbReference>
<dbReference type="EMBL" id="CAJPEV010000812">
    <property type="protein sequence ID" value="CAG0888728.1"/>
    <property type="molecule type" value="Genomic_DNA"/>
</dbReference>
<dbReference type="InterPro" id="IPR033132">
    <property type="entry name" value="GH_1_N_CS"/>
</dbReference>
<evidence type="ECO:0000256" key="1">
    <source>
        <dbReference type="ARBA" id="ARBA00010838"/>
    </source>
</evidence>
<proteinExistence type="inferred from homology"/>
<dbReference type="OrthoDB" id="65569at2759"/>
<evidence type="ECO:0000256" key="3">
    <source>
        <dbReference type="ARBA" id="ARBA00022801"/>
    </source>
</evidence>
<evidence type="ECO:0000256" key="6">
    <source>
        <dbReference type="RuleBase" id="RU003690"/>
    </source>
</evidence>
<dbReference type="EMBL" id="LR900329">
    <property type="protein sequence ID" value="CAD7245235.1"/>
    <property type="molecule type" value="Genomic_DNA"/>
</dbReference>
<dbReference type="SUPFAM" id="SSF51445">
    <property type="entry name" value="(Trans)glycosidases"/>
    <property type="match status" value="1"/>
</dbReference>
<evidence type="ECO:0000313" key="9">
    <source>
        <dbReference type="Proteomes" id="UP000677054"/>
    </source>
</evidence>
<protein>
    <recommendedName>
        <fullName evidence="10">Beta-glucosidase</fullName>
    </recommendedName>
</protein>
<organism evidence="8">
    <name type="scientific">Darwinula stevensoni</name>
    <dbReference type="NCBI Taxonomy" id="69355"/>
    <lineage>
        <taxon>Eukaryota</taxon>
        <taxon>Metazoa</taxon>
        <taxon>Ecdysozoa</taxon>
        <taxon>Arthropoda</taxon>
        <taxon>Crustacea</taxon>
        <taxon>Oligostraca</taxon>
        <taxon>Ostracoda</taxon>
        <taxon>Podocopa</taxon>
        <taxon>Podocopida</taxon>
        <taxon>Darwinulocopina</taxon>
        <taxon>Darwinuloidea</taxon>
        <taxon>Darwinulidae</taxon>
        <taxon>Darwinula</taxon>
    </lineage>
</organism>
<evidence type="ECO:0008006" key="10">
    <source>
        <dbReference type="Google" id="ProtNLM"/>
    </source>
</evidence>
<comment type="similarity">
    <text evidence="1 6">Belongs to the glycosyl hydrolase 1 family.</text>
</comment>
<keyword evidence="7" id="KW-1133">Transmembrane helix</keyword>
<dbReference type="FunFam" id="3.20.20.80:FF:000013">
    <property type="entry name" value="lactase-phlorizin hydrolase"/>
    <property type="match status" value="1"/>
</dbReference>
<keyword evidence="7" id="KW-0812">Transmembrane</keyword>
<keyword evidence="3" id="KW-0378">Hydrolase</keyword>
<comment type="subunit">
    <text evidence="2">Homodimer.</text>
</comment>
<keyword evidence="5" id="KW-0326">Glycosidase</keyword>
<evidence type="ECO:0000256" key="5">
    <source>
        <dbReference type="ARBA" id="ARBA00023295"/>
    </source>
</evidence>
<dbReference type="PRINTS" id="PR00131">
    <property type="entry name" value="GLHYDRLASE1"/>
</dbReference>
<dbReference type="Gene3D" id="3.20.20.80">
    <property type="entry name" value="Glycosidases"/>
    <property type="match status" value="1"/>
</dbReference>
<dbReference type="InterPro" id="IPR001360">
    <property type="entry name" value="Glyco_hydro_1"/>
</dbReference>
<dbReference type="AlphaFoldDB" id="A0A7R8XDI9"/>
<keyword evidence="7" id="KW-0472">Membrane</keyword>
<keyword evidence="9" id="KW-1185">Reference proteome</keyword>
<evidence type="ECO:0000256" key="2">
    <source>
        <dbReference type="ARBA" id="ARBA00011738"/>
    </source>
</evidence>
<dbReference type="GO" id="GO:0008422">
    <property type="term" value="F:beta-glucosidase activity"/>
    <property type="evidence" value="ECO:0007669"/>
    <property type="project" value="TreeGrafter"/>
</dbReference>
<feature type="transmembrane region" description="Helical" evidence="7">
    <location>
        <begin position="12"/>
        <end position="34"/>
    </location>
</feature>
<keyword evidence="4" id="KW-0325">Glycoprotein</keyword>
<reference evidence="8" key="1">
    <citation type="submission" date="2020-11" db="EMBL/GenBank/DDBJ databases">
        <authorList>
            <person name="Tran Van P."/>
        </authorList>
    </citation>
    <scope>NUCLEOTIDE SEQUENCE</scope>
</reference>
<dbReference type="GO" id="GO:0005975">
    <property type="term" value="P:carbohydrate metabolic process"/>
    <property type="evidence" value="ECO:0007669"/>
    <property type="project" value="InterPro"/>
</dbReference>
<dbReference type="PANTHER" id="PTHR10353:SF36">
    <property type="entry name" value="LP05116P"/>
    <property type="match status" value="1"/>
</dbReference>
<evidence type="ECO:0000256" key="7">
    <source>
        <dbReference type="SAM" id="Phobius"/>
    </source>
</evidence>
<accession>A0A7R8XDI9</accession>
<dbReference type="Pfam" id="PF00232">
    <property type="entry name" value="Glyco_hydro_1"/>
    <property type="match status" value="1"/>
</dbReference>